<accession>A0A9W8QB91</accession>
<sequence>MSGDTKTSVWAPAHDRSEDMDLDGDRPSGIPPPAYQEEYTTPEPSAPSGPSWTQLHSAPRENFKNSPFLRMPEPLIAKIMTDYCGKEDILRLRHTSRTFMRIFSGKHDFQPLWLAGDDDEDLSHVWTAPNCTYPEQTPKLCSSCFEINRDRDPEVHDYDDHQLWCRACKDFHSELHFSHLQRGELEQERTCIGREGHVRLCSHYSLSWGQVRGLAKQVKKGIACVHDGSKDGHSFSSGSSCSSPSCQNNNKRADCDHVNCVYQNATGVEVEQTRDGAYALRFTTLSHIPFGRGPAGEKPSWFSVYKAIHDALTNPKDEQTFMPARVFAGCDPMRVFDPNHCSCLDWHVAESESKDCGPRGGFKWLLSDPDCGQWRDNAEEDEFPGARWNETDPDTDRCVGARHGFDVEVGRREISIDFLQCADDGNMLVLQQVTTMVVEGPTDPAWEDLIDGHSIMRRCDTEMLGTTWCWLEDTAESHKCAVSMMKRTGSTLRELEWLQMNPGTSAYNEDRPSATRLALFKNAGAMPNPLRHNAQASPMPLGAPAENPTSPRAILL</sequence>
<evidence type="ECO:0000313" key="2">
    <source>
        <dbReference type="EMBL" id="KAJ4150058.1"/>
    </source>
</evidence>
<dbReference type="GeneID" id="80897984"/>
<dbReference type="EMBL" id="JAJHUN010000009">
    <property type="protein sequence ID" value="KAJ4150058.1"/>
    <property type="molecule type" value="Genomic_DNA"/>
</dbReference>
<evidence type="ECO:0000313" key="3">
    <source>
        <dbReference type="Proteomes" id="UP001144673"/>
    </source>
</evidence>
<dbReference type="AlphaFoldDB" id="A0A9W8QB91"/>
<name>A0A9W8QB91_AKAMU</name>
<dbReference type="RefSeq" id="XP_056051772.1">
    <property type="nucleotide sequence ID" value="XM_056199866.1"/>
</dbReference>
<gene>
    <name evidence="2" type="ORF">LMH87_010825</name>
</gene>
<feature type="region of interest" description="Disordered" evidence="1">
    <location>
        <begin position="1"/>
        <end position="58"/>
    </location>
</feature>
<organism evidence="2 3">
    <name type="scientific">Akanthomyces muscarius</name>
    <name type="common">Entomopathogenic fungus</name>
    <name type="synonym">Lecanicillium muscarium</name>
    <dbReference type="NCBI Taxonomy" id="2231603"/>
    <lineage>
        <taxon>Eukaryota</taxon>
        <taxon>Fungi</taxon>
        <taxon>Dikarya</taxon>
        <taxon>Ascomycota</taxon>
        <taxon>Pezizomycotina</taxon>
        <taxon>Sordariomycetes</taxon>
        <taxon>Hypocreomycetidae</taxon>
        <taxon>Hypocreales</taxon>
        <taxon>Cordycipitaceae</taxon>
        <taxon>Akanthomyces</taxon>
    </lineage>
</organism>
<dbReference type="KEGG" id="amus:LMH87_010825"/>
<feature type="region of interest" description="Disordered" evidence="1">
    <location>
        <begin position="528"/>
        <end position="556"/>
    </location>
</feature>
<protein>
    <recommendedName>
        <fullName evidence="4">F-box domain-containing protein</fullName>
    </recommendedName>
</protein>
<feature type="compositionally biased region" description="Polar residues" evidence="1">
    <location>
        <begin position="38"/>
        <end position="56"/>
    </location>
</feature>
<reference evidence="2" key="1">
    <citation type="journal article" date="2023" name="Access Microbiol">
        <title>De-novo genome assembly for Akanthomyces muscarius, a biocontrol agent of insect agricultural pests.</title>
        <authorList>
            <person name="Erdos Z."/>
            <person name="Studholme D.J."/>
            <person name="Raymond B."/>
            <person name="Sharma M."/>
        </authorList>
    </citation>
    <scope>NUCLEOTIDE SEQUENCE</scope>
    <source>
        <strain evidence="2">Ve6</strain>
    </source>
</reference>
<evidence type="ECO:0000256" key="1">
    <source>
        <dbReference type="SAM" id="MobiDB-lite"/>
    </source>
</evidence>
<feature type="compositionally biased region" description="Basic and acidic residues" evidence="1">
    <location>
        <begin position="13"/>
        <end position="26"/>
    </location>
</feature>
<evidence type="ECO:0008006" key="4">
    <source>
        <dbReference type="Google" id="ProtNLM"/>
    </source>
</evidence>
<keyword evidence="3" id="KW-1185">Reference proteome</keyword>
<dbReference type="Proteomes" id="UP001144673">
    <property type="component" value="Chromosome 4"/>
</dbReference>
<comment type="caution">
    <text evidence="2">The sequence shown here is derived from an EMBL/GenBank/DDBJ whole genome shotgun (WGS) entry which is preliminary data.</text>
</comment>
<proteinExistence type="predicted"/>